<accession>A0A4P9YV59</accession>
<feature type="non-terminal residue" evidence="3">
    <location>
        <position position="561"/>
    </location>
</feature>
<dbReference type="GO" id="GO:0005730">
    <property type="term" value="C:nucleolus"/>
    <property type="evidence" value="ECO:0007669"/>
    <property type="project" value="InterPro"/>
</dbReference>
<dbReference type="AlphaFoldDB" id="A0A4P9YV59"/>
<reference evidence="4" key="1">
    <citation type="journal article" date="2018" name="Nat. Microbiol.">
        <title>Leveraging single-cell genomics to expand the fungal tree of life.</title>
        <authorList>
            <person name="Ahrendt S.R."/>
            <person name="Quandt C.A."/>
            <person name="Ciobanu D."/>
            <person name="Clum A."/>
            <person name="Salamov A."/>
            <person name="Andreopoulos B."/>
            <person name="Cheng J.F."/>
            <person name="Woyke T."/>
            <person name="Pelin A."/>
            <person name="Henrissat B."/>
            <person name="Reynolds N.K."/>
            <person name="Benny G.L."/>
            <person name="Smith M.E."/>
            <person name="James T.Y."/>
            <person name="Grigoriev I.V."/>
        </authorList>
    </citation>
    <scope>NUCLEOTIDE SEQUENCE [LARGE SCALE GENOMIC DNA]</scope>
    <source>
        <strain evidence="4">Benny S71-1</strain>
    </source>
</reference>
<sequence>MSDTLPFFWELASLDVEKRESSAKSLIAELNARQRAHEAEHAAEWSQWLAQTDTAERLEMLCAKDVHYALQRLIRGLPSPRQGARQGFALALTEEERDMLFGRIFGFMSIVRSTAPARATTTADDLLLIVSHLIEYGQQKPFLREVAHQVLAAMLPGLVGRSDASKLVQNIAKQVLAQGLVTPDALLWLLVLEQQAAAKGSNVSMKKIRALTPEWTTPYLHADNMPRIALLMRESSTADDAVSTDLYSVWHPQLHSVWSHLLPWLFAATPAWSSEEAQLFAARWRTLVDDGLFGEGTSHERKYWGFLLLQRAVCMLPASAFGDLFSKRLMHSLTTHLVSSNRYLHQCVLATVKAMVTASQQDSAKCPVILHALIERVSVSQMAATRVIDQLVRELDAESGLTYANYLFKRFAQPPMINDKMTEDDKEHVATQDRRWTLEQLALLAKNGKVRDDDTVMTLIEDMLMLHGYLEPQASADARLVERTGGALSTKLADEIRVICRQKLAKLFTGHLLTTSPSNAKRFQKLLEGDAYAFASDIDDDAERVVLINQIMKQMKKVEKQ</sequence>
<dbReference type="PANTHER" id="PTHR13213:SF2">
    <property type="entry name" value="MYB-BINDING PROTEIN 1A"/>
    <property type="match status" value="1"/>
</dbReference>
<dbReference type="EMBL" id="KZ990769">
    <property type="protein sequence ID" value="RKP23685.1"/>
    <property type="molecule type" value="Genomic_DNA"/>
</dbReference>
<evidence type="ECO:0000313" key="3">
    <source>
        <dbReference type="EMBL" id="RKP23685.1"/>
    </source>
</evidence>
<dbReference type="Pfam" id="PF04931">
    <property type="entry name" value="DNA_pol_phi"/>
    <property type="match status" value="1"/>
</dbReference>
<proteinExistence type="predicted"/>
<dbReference type="GO" id="GO:0003677">
    <property type="term" value="F:DNA binding"/>
    <property type="evidence" value="ECO:0007669"/>
    <property type="project" value="InterPro"/>
</dbReference>
<dbReference type="OrthoDB" id="342531at2759"/>
<gene>
    <name evidence="3" type="ORF">SYNPS1DRAFT_24245</name>
</gene>
<keyword evidence="2" id="KW-0539">Nucleus</keyword>
<dbReference type="Proteomes" id="UP000278143">
    <property type="component" value="Unassembled WGS sequence"/>
</dbReference>
<protein>
    <submittedName>
        <fullName evidence="3">Uncharacterized protein</fullName>
    </submittedName>
</protein>
<dbReference type="PANTHER" id="PTHR13213">
    <property type="entry name" value="MYB-BINDING PROTEIN 1A FAMILY MEMBER"/>
    <property type="match status" value="1"/>
</dbReference>
<comment type="subcellular location">
    <subcellularLocation>
        <location evidence="1">Nucleus</location>
    </subcellularLocation>
</comment>
<evidence type="ECO:0000256" key="1">
    <source>
        <dbReference type="ARBA" id="ARBA00004123"/>
    </source>
</evidence>
<name>A0A4P9YV59_9FUNG</name>
<evidence type="ECO:0000256" key="2">
    <source>
        <dbReference type="ARBA" id="ARBA00023242"/>
    </source>
</evidence>
<dbReference type="InterPro" id="IPR007015">
    <property type="entry name" value="DNA_pol_V/MYBBP1A"/>
</dbReference>
<evidence type="ECO:0000313" key="4">
    <source>
        <dbReference type="Proteomes" id="UP000278143"/>
    </source>
</evidence>
<organism evidence="3 4">
    <name type="scientific">Syncephalis pseudoplumigaleata</name>
    <dbReference type="NCBI Taxonomy" id="1712513"/>
    <lineage>
        <taxon>Eukaryota</taxon>
        <taxon>Fungi</taxon>
        <taxon>Fungi incertae sedis</taxon>
        <taxon>Zoopagomycota</taxon>
        <taxon>Zoopagomycotina</taxon>
        <taxon>Zoopagomycetes</taxon>
        <taxon>Zoopagales</taxon>
        <taxon>Piptocephalidaceae</taxon>
        <taxon>Syncephalis</taxon>
    </lineage>
</organism>
<keyword evidence="4" id="KW-1185">Reference proteome</keyword>
<dbReference type="GO" id="GO:0006355">
    <property type="term" value="P:regulation of DNA-templated transcription"/>
    <property type="evidence" value="ECO:0007669"/>
    <property type="project" value="InterPro"/>
</dbReference>